<gene>
    <name evidence="2" type="ORF">IV73_GL000135</name>
</gene>
<organism evidence="2 3">
    <name type="scientific">Weissella kandleri</name>
    <dbReference type="NCBI Taxonomy" id="1616"/>
    <lineage>
        <taxon>Bacteria</taxon>
        <taxon>Bacillati</taxon>
        <taxon>Bacillota</taxon>
        <taxon>Bacilli</taxon>
        <taxon>Lactobacillales</taxon>
        <taxon>Lactobacillaceae</taxon>
        <taxon>Weissella</taxon>
    </lineage>
</organism>
<name>A0A0R2JNP8_9LACO</name>
<dbReference type="Proteomes" id="UP000051655">
    <property type="component" value="Unassembled WGS sequence"/>
</dbReference>
<reference evidence="2 3" key="1">
    <citation type="journal article" date="2015" name="Genome Announc.">
        <title>Expanding the biotechnology potential of lactobacilli through comparative genomics of 213 strains and associated genera.</title>
        <authorList>
            <person name="Sun Z."/>
            <person name="Harris H.M."/>
            <person name="McCann A."/>
            <person name="Guo C."/>
            <person name="Argimon S."/>
            <person name="Zhang W."/>
            <person name="Yang X."/>
            <person name="Jeffery I.B."/>
            <person name="Cooney J.C."/>
            <person name="Kagawa T.F."/>
            <person name="Liu W."/>
            <person name="Song Y."/>
            <person name="Salvetti E."/>
            <person name="Wrobel A."/>
            <person name="Rasinkangas P."/>
            <person name="Parkhill J."/>
            <person name="Rea M.C."/>
            <person name="O'Sullivan O."/>
            <person name="Ritari J."/>
            <person name="Douillard F.P."/>
            <person name="Paul Ross R."/>
            <person name="Yang R."/>
            <person name="Briner A.E."/>
            <person name="Felis G.E."/>
            <person name="de Vos W.M."/>
            <person name="Barrangou R."/>
            <person name="Klaenhammer T.R."/>
            <person name="Caufield P.W."/>
            <person name="Cui Y."/>
            <person name="Zhang H."/>
            <person name="O'Toole P.W."/>
        </authorList>
    </citation>
    <scope>NUCLEOTIDE SEQUENCE [LARGE SCALE GENOMIC DNA]</scope>
    <source>
        <strain evidence="2 3">DSM 20593</strain>
    </source>
</reference>
<feature type="transmembrane region" description="Helical" evidence="1">
    <location>
        <begin position="6"/>
        <end position="24"/>
    </location>
</feature>
<protein>
    <submittedName>
        <fullName evidence="2">Uncharacterized protein</fullName>
    </submittedName>
</protein>
<sequence length="55" mass="6499">MDDLIIFISGGLAVLWSWLILEHLDRPHKVQDSKQKLLEPWQVADQWYKHISGDK</sequence>
<dbReference type="AlphaFoldDB" id="A0A0R2JNP8"/>
<keyword evidence="1" id="KW-0812">Transmembrane</keyword>
<evidence type="ECO:0000256" key="1">
    <source>
        <dbReference type="SAM" id="Phobius"/>
    </source>
</evidence>
<proteinExistence type="predicted"/>
<dbReference type="PATRIC" id="fig|1616.3.peg.141"/>
<keyword evidence="1" id="KW-1133">Transmembrane helix</keyword>
<dbReference type="EMBL" id="JQBP01000001">
    <property type="protein sequence ID" value="KRN75645.1"/>
    <property type="molecule type" value="Genomic_DNA"/>
</dbReference>
<evidence type="ECO:0000313" key="3">
    <source>
        <dbReference type="Proteomes" id="UP000051655"/>
    </source>
</evidence>
<keyword evidence="3" id="KW-1185">Reference proteome</keyword>
<evidence type="ECO:0000313" key="2">
    <source>
        <dbReference type="EMBL" id="KRN75645.1"/>
    </source>
</evidence>
<dbReference type="RefSeq" id="WP_157049517.1">
    <property type="nucleotide sequence ID" value="NZ_JQBP01000001.1"/>
</dbReference>
<accession>A0A0R2JNP8</accession>
<comment type="caution">
    <text evidence="2">The sequence shown here is derived from an EMBL/GenBank/DDBJ whole genome shotgun (WGS) entry which is preliminary data.</text>
</comment>
<keyword evidence="1" id="KW-0472">Membrane</keyword>